<evidence type="ECO:0000313" key="2">
    <source>
        <dbReference type="Proteomes" id="UP001055811"/>
    </source>
</evidence>
<sequence>MLIATWLSNLGSVFSNHCSSCVCMSHKLLAHVDFDTISIARFEKQLKKQQNSQLRTKHKYEVGADLSLLEAEFDHLGAGFSQLGIDR</sequence>
<reference evidence="2" key="1">
    <citation type="journal article" date="2022" name="Mol. Ecol. Resour.">
        <title>The genomes of chicory, endive, great burdock and yacon provide insights into Asteraceae palaeo-polyploidization history and plant inulin production.</title>
        <authorList>
            <person name="Fan W."/>
            <person name="Wang S."/>
            <person name="Wang H."/>
            <person name="Wang A."/>
            <person name="Jiang F."/>
            <person name="Liu H."/>
            <person name="Zhao H."/>
            <person name="Xu D."/>
            <person name="Zhang Y."/>
        </authorList>
    </citation>
    <scope>NUCLEOTIDE SEQUENCE [LARGE SCALE GENOMIC DNA]</scope>
    <source>
        <strain evidence="2">cv. Punajuju</strain>
    </source>
</reference>
<reference evidence="1 2" key="2">
    <citation type="journal article" date="2022" name="Mol. Ecol. Resour.">
        <title>The genomes of chicory, endive, great burdock and yacon provide insights into Asteraceae paleo-polyploidization history and plant inulin production.</title>
        <authorList>
            <person name="Fan W."/>
            <person name="Wang S."/>
            <person name="Wang H."/>
            <person name="Wang A."/>
            <person name="Jiang F."/>
            <person name="Liu H."/>
            <person name="Zhao H."/>
            <person name="Xu D."/>
            <person name="Zhang Y."/>
        </authorList>
    </citation>
    <scope>NUCLEOTIDE SEQUENCE [LARGE SCALE GENOMIC DNA]</scope>
    <source>
        <strain evidence="2">cv. Punajuju</strain>
        <tissue evidence="1">Leaves</tissue>
    </source>
</reference>
<accession>A0ACB9ALR0</accession>
<comment type="caution">
    <text evidence="1">The sequence shown here is derived from an EMBL/GenBank/DDBJ whole genome shotgun (WGS) entry which is preliminary data.</text>
</comment>
<proteinExistence type="predicted"/>
<protein>
    <submittedName>
        <fullName evidence="1">Uncharacterized protein</fullName>
    </submittedName>
</protein>
<gene>
    <name evidence="1" type="ORF">L2E82_40358</name>
</gene>
<dbReference type="Proteomes" id="UP001055811">
    <property type="component" value="Linkage Group LG07"/>
</dbReference>
<evidence type="ECO:0000313" key="1">
    <source>
        <dbReference type="EMBL" id="KAI3710574.1"/>
    </source>
</evidence>
<keyword evidence="2" id="KW-1185">Reference proteome</keyword>
<organism evidence="1 2">
    <name type="scientific">Cichorium intybus</name>
    <name type="common">Chicory</name>
    <dbReference type="NCBI Taxonomy" id="13427"/>
    <lineage>
        <taxon>Eukaryota</taxon>
        <taxon>Viridiplantae</taxon>
        <taxon>Streptophyta</taxon>
        <taxon>Embryophyta</taxon>
        <taxon>Tracheophyta</taxon>
        <taxon>Spermatophyta</taxon>
        <taxon>Magnoliopsida</taxon>
        <taxon>eudicotyledons</taxon>
        <taxon>Gunneridae</taxon>
        <taxon>Pentapetalae</taxon>
        <taxon>asterids</taxon>
        <taxon>campanulids</taxon>
        <taxon>Asterales</taxon>
        <taxon>Asteraceae</taxon>
        <taxon>Cichorioideae</taxon>
        <taxon>Cichorieae</taxon>
        <taxon>Cichoriinae</taxon>
        <taxon>Cichorium</taxon>
    </lineage>
</organism>
<name>A0ACB9ALR0_CICIN</name>
<dbReference type="EMBL" id="CM042015">
    <property type="protein sequence ID" value="KAI3710574.1"/>
    <property type="molecule type" value="Genomic_DNA"/>
</dbReference>